<feature type="transmembrane region" description="Helical" evidence="5">
    <location>
        <begin position="372"/>
        <end position="395"/>
    </location>
</feature>
<dbReference type="InterPro" id="IPR036513">
    <property type="entry name" value="STAS_dom_sf"/>
</dbReference>
<dbReference type="InterPro" id="IPR002645">
    <property type="entry name" value="STAS_dom"/>
</dbReference>
<dbReference type="InterPro" id="IPR001902">
    <property type="entry name" value="SLC26A/SulP_fam"/>
</dbReference>
<evidence type="ECO:0000256" key="5">
    <source>
        <dbReference type="SAM" id="Phobius"/>
    </source>
</evidence>
<feature type="transmembrane region" description="Helical" evidence="5">
    <location>
        <begin position="285"/>
        <end position="303"/>
    </location>
</feature>
<evidence type="ECO:0000256" key="4">
    <source>
        <dbReference type="ARBA" id="ARBA00023136"/>
    </source>
</evidence>
<dbReference type="GO" id="GO:0055085">
    <property type="term" value="P:transmembrane transport"/>
    <property type="evidence" value="ECO:0007669"/>
    <property type="project" value="InterPro"/>
</dbReference>
<feature type="transmembrane region" description="Helical" evidence="5">
    <location>
        <begin position="407"/>
        <end position="424"/>
    </location>
</feature>
<comment type="caution">
    <text evidence="7">The sequence shown here is derived from an EMBL/GenBank/DDBJ whole genome shotgun (WGS) entry which is preliminary data.</text>
</comment>
<dbReference type="OrthoDB" id="427213at2759"/>
<feature type="transmembrane region" description="Helical" evidence="5">
    <location>
        <begin position="315"/>
        <end position="332"/>
    </location>
</feature>
<dbReference type="SUPFAM" id="SSF52091">
    <property type="entry name" value="SpoIIaa-like"/>
    <property type="match status" value="1"/>
</dbReference>
<organism evidence="7 8">
    <name type="scientific">Mucor saturninus</name>
    <dbReference type="NCBI Taxonomy" id="64648"/>
    <lineage>
        <taxon>Eukaryota</taxon>
        <taxon>Fungi</taxon>
        <taxon>Fungi incertae sedis</taxon>
        <taxon>Mucoromycota</taxon>
        <taxon>Mucoromycotina</taxon>
        <taxon>Mucoromycetes</taxon>
        <taxon>Mucorales</taxon>
        <taxon>Mucorineae</taxon>
        <taxon>Mucoraceae</taxon>
        <taxon>Mucor</taxon>
    </lineage>
</organism>
<dbReference type="CDD" id="cd07042">
    <property type="entry name" value="STAS_SulP_like_sulfate_transporter"/>
    <property type="match status" value="1"/>
</dbReference>
<dbReference type="PANTHER" id="PTHR11814">
    <property type="entry name" value="SULFATE TRANSPORTER"/>
    <property type="match status" value="1"/>
</dbReference>
<feature type="transmembrane region" description="Helical" evidence="5">
    <location>
        <begin position="505"/>
        <end position="533"/>
    </location>
</feature>
<keyword evidence="2 5" id="KW-0812">Transmembrane</keyword>
<feature type="domain" description="STAS" evidence="6">
    <location>
        <begin position="562"/>
        <end position="688"/>
    </location>
</feature>
<feature type="transmembrane region" description="Helical" evidence="5">
    <location>
        <begin position="467"/>
        <end position="485"/>
    </location>
</feature>
<sequence length="710" mass="78789">MCVYLTDDARSSVYIVDDDCSTLSHETTNSNESFYLNSKRTKRYNSIQDPDNDDHDLIGLAPSSRRRMSIPSDKIHLNTIPPATFWNTFNTRSKYYLPILQWIPLYNRHDFSQDMISGLSLAALFIPQALSYATALCKIPAIHGLYTISITTIVYACLGMSPQLSVGPEATVSLIVGSGIAHQQAISRHPFDPEAAAAIASLTALFTGLFTLALGLLRFGFLDSLMSRSLLRGFVTAVAILVLVQQSISLLGLNALAVEAGLTPDSTTIQRLLFVFSHFNQCHRLTSAFSLGVLFILIIWGYLKPKHKSVISRIPEVLVVVIASIVICRSFHLDQSGLDILGQVGHPVSGYSSPLPIPSVPKLPEHADIKAIIVNAAIITIIGFVESVAAAKTFARKHTYFVSANRELVALGIANIFGSMFQSFPAFGSFPRSKVHESLRPKTQMSGLLSGLTCILVTSLLLPQLFYLPNATLSCIIFLAALALLRELPDDLRFIVKVRAWKDVALMATTFLTTMFFSLEMGTAVAVMFSLLITVQQSSYPRVTILGRVKETAYEFQPMHHLKEKVEHLKNILIVRIEEPLNFANTGQLKDRLRRLELFGDMAVHPSEQPRRHHLTYIVLDLGGMEFIDASAVQILYEIIQSYHEQRVTVILVNGQPNAMELIHRAGIVELIGHHFYFKDVTDAIKSIEEDLTYTSFPTSHRMGGNFLVD</sequence>
<evidence type="ECO:0000259" key="6">
    <source>
        <dbReference type="PROSITE" id="PS50801"/>
    </source>
</evidence>
<evidence type="ECO:0000313" key="7">
    <source>
        <dbReference type="EMBL" id="KAG2198506.1"/>
    </source>
</evidence>
<evidence type="ECO:0000256" key="2">
    <source>
        <dbReference type="ARBA" id="ARBA00022692"/>
    </source>
</evidence>
<dbReference type="Gene3D" id="3.30.750.24">
    <property type="entry name" value="STAS domain"/>
    <property type="match status" value="1"/>
</dbReference>
<reference evidence="7" key="1">
    <citation type="submission" date="2020-12" db="EMBL/GenBank/DDBJ databases">
        <title>Metabolic potential, ecology and presence of endohyphal bacteria is reflected in genomic diversity of Mucoromycotina.</title>
        <authorList>
            <person name="Muszewska A."/>
            <person name="Okrasinska A."/>
            <person name="Steczkiewicz K."/>
            <person name="Drgas O."/>
            <person name="Orlowska M."/>
            <person name="Perlinska-Lenart U."/>
            <person name="Aleksandrzak-Piekarczyk T."/>
            <person name="Szatraj K."/>
            <person name="Zielenkiewicz U."/>
            <person name="Pilsyk S."/>
            <person name="Malc E."/>
            <person name="Mieczkowski P."/>
            <person name="Kruszewska J.S."/>
            <person name="Biernat P."/>
            <person name="Pawlowska J."/>
        </authorList>
    </citation>
    <scope>NUCLEOTIDE SEQUENCE</scope>
    <source>
        <strain evidence="7">WA0000017839</strain>
    </source>
</reference>
<keyword evidence="3 5" id="KW-1133">Transmembrane helix</keyword>
<dbReference type="AlphaFoldDB" id="A0A8H7QTL5"/>
<feature type="transmembrane region" description="Helical" evidence="5">
    <location>
        <begin position="195"/>
        <end position="217"/>
    </location>
</feature>
<evidence type="ECO:0000313" key="8">
    <source>
        <dbReference type="Proteomes" id="UP000603453"/>
    </source>
</evidence>
<feature type="transmembrane region" description="Helical" evidence="5">
    <location>
        <begin position="444"/>
        <end position="462"/>
    </location>
</feature>
<protein>
    <recommendedName>
        <fullName evidence="6">STAS domain-containing protein</fullName>
    </recommendedName>
</protein>
<feature type="transmembrane region" description="Helical" evidence="5">
    <location>
        <begin position="229"/>
        <end position="248"/>
    </location>
</feature>
<keyword evidence="4 5" id="KW-0472">Membrane</keyword>
<dbReference type="Pfam" id="PF00916">
    <property type="entry name" value="Sulfate_transp"/>
    <property type="match status" value="1"/>
</dbReference>
<proteinExistence type="predicted"/>
<accession>A0A8H7QTL5</accession>
<comment type="subcellular location">
    <subcellularLocation>
        <location evidence="1">Membrane</location>
        <topology evidence="1">Multi-pass membrane protein</topology>
    </subcellularLocation>
</comment>
<evidence type="ECO:0000256" key="1">
    <source>
        <dbReference type="ARBA" id="ARBA00004141"/>
    </source>
</evidence>
<name>A0A8H7QTL5_9FUNG</name>
<dbReference type="Pfam" id="PF01740">
    <property type="entry name" value="STAS"/>
    <property type="match status" value="1"/>
</dbReference>
<evidence type="ECO:0000256" key="3">
    <source>
        <dbReference type="ARBA" id="ARBA00022989"/>
    </source>
</evidence>
<dbReference type="InterPro" id="IPR011547">
    <property type="entry name" value="SLC26A/SulP_dom"/>
</dbReference>
<gene>
    <name evidence="7" type="ORF">INT47_008610</name>
</gene>
<dbReference type="PROSITE" id="PS50801">
    <property type="entry name" value="STAS"/>
    <property type="match status" value="1"/>
</dbReference>
<dbReference type="EMBL" id="JAEPRD010000109">
    <property type="protein sequence ID" value="KAG2198506.1"/>
    <property type="molecule type" value="Genomic_DNA"/>
</dbReference>
<dbReference type="GO" id="GO:0016020">
    <property type="term" value="C:membrane"/>
    <property type="evidence" value="ECO:0007669"/>
    <property type="project" value="UniProtKB-SubCell"/>
</dbReference>
<dbReference type="Proteomes" id="UP000603453">
    <property type="component" value="Unassembled WGS sequence"/>
</dbReference>
<keyword evidence="8" id="KW-1185">Reference proteome</keyword>